<evidence type="ECO:0000259" key="5">
    <source>
        <dbReference type="Pfam" id="PF13519"/>
    </source>
</evidence>
<evidence type="ECO:0000256" key="4">
    <source>
        <dbReference type="SAM" id="Phobius"/>
    </source>
</evidence>
<keyword evidence="4" id="KW-0472">Membrane</keyword>
<dbReference type="PROSITE" id="PS50005">
    <property type="entry name" value="TPR"/>
    <property type="match status" value="1"/>
</dbReference>
<protein>
    <submittedName>
        <fullName evidence="6">VWA domain-containing protein</fullName>
    </submittedName>
</protein>
<name>A0ABT4XK81_9PSED</name>
<feature type="transmembrane region" description="Helical" evidence="4">
    <location>
        <begin position="12"/>
        <end position="28"/>
    </location>
</feature>
<dbReference type="SUPFAM" id="SSF48452">
    <property type="entry name" value="TPR-like"/>
    <property type="match status" value="1"/>
</dbReference>
<feature type="domain" description="VWFA" evidence="5">
    <location>
        <begin position="94"/>
        <end position="198"/>
    </location>
</feature>
<dbReference type="Gene3D" id="3.40.50.410">
    <property type="entry name" value="von Willebrand factor, type A domain"/>
    <property type="match status" value="1"/>
</dbReference>
<dbReference type="InterPro" id="IPR019734">
    <property type="entry name" value="TPR_rpt"/>
</dbReference>
<keyword evidence="1" id="KW-0677">Repeat</keyword>
<dbReference type="PANTHER" id="PTHR22550:SF14">
    <property type="entry name" value="VWFA DOMAIN-CONTAINING PROTEIN"/>
    <property type="match status" value="1"/>
</dbReference>
<reference evidence="6 7" key="1">
    <citation type="submission" date="2023-01" db="EMBL/GenBank/DDBJ databases">
        <title>Pseudomonas SA3-5T sp. nov., isolated from tidal flat sediment.</title>
        <authorList>
            <person name="Kim H.S."/>
            <person name="Kim J.-S."/>
            <person name="Suh M.K."/>
            <person name="Eom M.K."/>
            <person name="Lee J.-S."/>
        </authorList>
    </citation>
    <scope>NUCLEOTIDE SEQUENCE [LARGE SCALE GENOMIC DNA]</scope>
    <source>
        <strain evidence="6 7">SA3-5</strain>
    </source>
</reference>
<dbReference type="InterPro" id="IPR011990">
    <property type="entry name" value="TPR-like_helical_dom_sf"/>
</dbReference>
<dbReference type="InterPro" id="IPR036465">
    <property type="entry name" value="vWFA_dom_sf"/>
</dbReference>
<keyword evidence="4" id="KW-0812">Transmembrane</keyword>
<dbReference type="InterPro" id="IPR050768">
    <property type="entry name" value="UPF0353/GerABKA_families"/>
</dbReference>
<dbReference type="Pfam" id="PF13519">
    <property type="entry name" value="VWA_2"/>
    <property type="match status" value="1"/>
</dbReference>
<evidence type="ECO:0000313" key="6">
    <source>
        <dbReference type="EMBL" id="MDA7088624.1"/>
    </source>
</evidence>
<gene>
    <name evidence="6" type="ORF">PH586_19780</name>
</gene>
<dbReference type="Gene3D" id="1.25.40.10">
    <property type="entry name" value="Tetratricopeptide repeat domain"/>
    <property type="match status" value="1"/>
</dbReference>
<sequence length="487" mass="54275">MDAWLPLYFLRPGWLLLLPVLLLAYWRLQRRGSLASWRRLIAPELLPYLLVPGAGRLRGHGRLLVLLALLLLALAGPAWFKQPLPFAERRAPLLVALDLSSAMNASDLAPSRLERAKLKLHDLLQRREGGRTALIVYAGSAHVLLPLTEDRGLFALYLDSLQTSLMPRSGKNTEAVLDTLDRLQASLQRPAMRLLVTDALEPHLAQRLARQPTVIWAAGGDAERLAEQLEVPVVAMTTDDSDVPRIDRELDAHYRAALADQPDAQWQDQGWWLMWPAALLLLLRFRRGTLAALLLLPLLGLPPPAMAAELALWQLWRTPAQQALHLYRTGDFDGAAELFEDPLWRGAALYRVGDFAAALAAFEALGSADGFYNQGNALAMLGRYAESAERYQRALALAPEWQQAQDNLGLVLRLQEQLAADNQGGEVTEEPDEVRLDLTRKGGEAVEQQGEQEQAQRWLDSLDAGPAGFLRHKMALQLEQQRREVLP</sequence>
<evidence type="ECO:0000256" key="1">
    <source>
        <dbReference type="ARBA" id="ARBA00022737"/>
    </source>
</evidence>
<feature type="transmembrane region" description="Helical" evidence="4">
    <location>
        <begin position="63"/>
        <end position="80"/>
    </location>
</feature>
<dbReference type="InterPro" id="IPR002035">
    <property type="entry name" value="VWF_A"/>
</dbReference>
<keyword evidence="4" id="KW-1133">Transmembrane helix</keyword>
<feature type="repeat" description="TPR" evidence="3">
    <location>
        <begin position="368"/>
        <end position="401"/>
    </location>
</feature>
<keyword evidence="2 3" id="KW-0802">TPR repeat</keyword>
<dbReference type="PANTHER" id="PTHR22550">
    <property type="entry name" value="SPORE GERMINATION PROTEIN"/>
    <property type="match status" value="1"/>
</dbReference>
<dbReference type="RefSeq" id="WP_271349515.1">
    <property type="nucleotide sequence ID" value="NZ_JAQJZJ010000010.1"/>
</dbReference>
<evidence type="ECO:0000256" key="3">
    <source>
        <dbReference type="PROSITE-ProRule" id="PRU00339"/>
    </source>
</evidence>
<keyword evidence="7" id="KW-1185">Reference proteome</keyword>
<dbReference type="PROSITE" id="PS50293">
    <property type="entry name" value="TPR_REGION"/>
    <property type="match status" value="1"/>
</dbReference>
<dbReference type="EMBL" id="JAQJZJ010000010">
    <property type="protein sequence ID" value="MDA7088624.1"/>
    <property type="molecule type" value="Genomic_DNA"/>
</dbReference>
<proteinExistence type="predicted"/>
<dbReference type="Pfam" id="PF07719">
    <property type="entry name" value="TPR_2"/>
    <property type="match status" value="1"/>
</dbReference>
<evidence type="ECO:0000256" key="2">
    <source>
        <dbReference type="ARBA" id="ARBA00022803"/>
    </source>
</evidence>
<evidence type="ECO:0000313" key="7">
    <source>
        <dbReference type="Proteomes" id="UP001212042"/>
    </source>
</evidence>
<comment type="caution">
    <text evidence="6">The sequence shown here is derived from an EMBL/GenBank/DDBJ whole genome shotgun (WGS) entry which is preliminary data.</text>
</comment>
<dbReference type="SMART" id="SM00028">
    <property type="entry name" value="TPR"/>
    <property type="match status" value="1"/>
</dbReference>
<accession>A0ABT4XK81</accession>
<organism evidence="6 7">
    <name type="scientific">Pseudomonas aestuarii</name>
    <dbReference type="NCBI Taxonomy" id="3018340"/>
    <lineage>
        <taxon>Bacteria</taxon>
        <taxon>Pseudomonadati</taxon>
        <taxon>Pseudomonadota</taxon>
        <taxon>Gammaproteobacteria</taxon>
        <taxon>Pseudomonadales</taxon>
        <taxon>Pseudomonadaceae</taxon>
        <taxon>Pseudomonas</taxon>
    </lineage>
</organism>
<dbReference type="Proteomes" id="UP001212042">
    <property type="component" value="Unassembled WGS sequence"/>
</dbReference>
<dbReference type="SUPFAM" id="SSF53300">
    <property type="entry name" value="vWA-like"/>
    <property type="match status" value="1"/>
</dbReference>
<dbReference type="InterPro" id="IPR013105">
    <property type="entry name" value="TPR_2"/>
</dbReference>